<evidence type="ECO:0000259" key="6">
    <source>
        <dbReference type="Pfam" id="PF13476"/>
    </source>
</evidence>
<keyword evidence="4" id="KW-0175">Coiled coil</keyword>
<dbReference type="KEGG" id="fri:FraEuI1c_1970"/>
<name>E3ITX3_PSEI1</name>
<feature type="domain" description="Rad50/SbcC-type AAA" evidence="6">
    <location>
        <begin position="5"/>
        <end position="319"/>
    </location>
</feature>
<feature type="region of interest" description="Disordered" evidence="5">
    <location>
        <begin position="219"/>
        <end position="248"/>
    </location>
</feature>
<evidence type="ECO:0000256" key="1">
    <source>
        <dbReference type="ARBA" id="ARBA00006930"/>
    </source>
</evidence>
<evidence type="ECO:0000256" key="2">
    <source>
        <dbReference type="ARBA" id="ARBA00011322"/>
    </source>
</evidence>
<feature type="region of interest" description="Disordered" evidence="5">
    <location>
        <begin position="539"/>
        <end position="566"/>
    </location>
</feature>
<proteinExistence type="inferred from homology"/>
<dbReference type="HOGENOM" id="CLU_004785_2_0_11"/>
<feature type="compositionally biased region" description="Low complexity" evidence="5">
    <location>
        <begin position="438"/>
        <end position="447"/>
    </location>
</feature>
<feature type="compositionally biased region" description="Basic and acidic residues" evidence="5">
    <location>
        <begin position="265"/>
        <end position="275"/>
    </location>
</feature>
<dbReference type="OrthoDB" id="9795626at2"/>
<comment type="subunit">
    <text evidence="2">Heterodimer of SbcC and SbcD.</text>
</comment>
<feature type="compositionally biased region" description="Basic and acidic residues" evidence="5">
    <location>
        <begin position="539"/>
        <end position="559"/>
    </location>
</feature>
<feature type="region of interest" description="Disordered" evidence="5">
    <location>
        <begin position="437"/>
        <end position="464"/>
    </location>
</feature>
<evidence type="ECO:0000313" key="8">
    <source>
        <dbReference type="Proteomes" id="UP000002484"/>
    </source>
</evidence>
<dbReference type="EMBL" id="CP002299">
    <property type="protein sequence ID" value="ADP80020.1"/>
    <property type="molecule type" value="Genomic_DNA"/>
</dbReference>
<feature type="region of interest" description="Disordered" evidence="5">
    <location>
        <begin position="589"/>
        <end position="610"/>
    </location>
</feature>
<dbReference type="eggNOG" id="COG0419">
    <property type="taxonomic scope" value="Bacteria"/>
</dbReference>
<dbReference type="GO" id="GO:0016887">
    <property type="term" value="F:ATP hydrolysis activity"/>
    <property type="evidence" value="ECO:0007669"/>
    <property type="project" value="InterPro"/>
</dbReference>
<accession>E3ITX3</accession>
<dbReference type="GO" id="GO:0006302">
    <property type="term" value="P:double-strand break repair"/>
    <property type="evidence" value="ECO:0007669"/>
    <property type="project" value="InterPro"/>
</dbReference>
<dbReference type="STRING" id="298654.FraEuI1c_1970"/>
<keyword evidence="8" id="KW-1185">Reference proteome</keyword>
<organism evidence="7 8">
    <name type="scientific">Pseudofrankia inefficax (strain DSM 45817 / CECT 9037 / DDB 130130 / EuI1c)</name>
    <name type="common">Frankia inefficax</name>
    <dbReference type="NCBI Taxonomy" id="298654"/>
    <lineage>
        <taxon>Bacteria</taxon>
        <taxon>Bacillati</taxon>
        <taxon>Actinomycetota</taxon>
        <taxon>Actinomycetes</taxon>
        <taxon>Frankiales</taxon>
        <taxon>Frankiaceae</taxon>
        <taxon>Pseudofrankia</taxon>
    </lineage>
</organism>
<dbReference type="Gene3D" id="3.40.50.300">
    <property type="entry name" value="P-loop containing nucleotide triphosphate hydrolases"/>
    <property type="match status" value="2"/>
</dbReference>
<dbReference type="GO" id="GO:0004527">
    <property type="term" value="F:exonuclease activity"/>
    <property type="evidence" value="ECO:0007669"/>
    <property type="project" value="UniProtKB-KW"/>
</dbReference>
<evidence type="ECO:0000256" key="3">
    <source>
        <dbReference type="ARBA" id="ARBA00013368"/>
    </source>
</evidence>
<dbReference type="Pfam" id="PF13558">
    <property type="entry name" value="SbcC_Walker_B"/>
    <property type="match status" value="1"/>
</dbReference>
<dbReference type="PANTHER" id="PTHR32114">
    <property type="entry name" value="ABC TRANSPORTER ABCH.3"/>
    <property type="match status" value="1"/>
</dbReference>
<evidence type="ECO:0000313" key="7">
    <source>
        <dbReference type="EMBL" id="ADP80020.1"/>
    </source>
</evidence>
<dbReference type="InterPro" id="IPR038729">
    <property type="entry name" value="Rad50/SbcC_AAA"/>
</dbReference>
<feature type="region of interest" description="Disordered" evidence="5">
    <location>
        <begin position="256"/>
        <end position="275"/>
    </location>
</feature>
<evidence type="ECO:0000256" key="4">
    <source>
        <dbReference type="SAM" id="Coils"/>
    </source>
</evidence>
<keyword evidence="7" id="KW-0269">Exonuclease</keyword>
<gene>
    <name evidence="7" type="ordered locus">FraEuI1c_1970</name>
</gene>
<dbReference type="PANTHER" id="PTHR32114:SF2">
    <property type="entry name" value="ABC TRANSPORTER ABCH.3"/>
    <property type="match status" value="1"/>
</dbReference>
<dbReference type="AlphaFoldDB" id="E3ITX3"/>
<sequence>MRPHRLELVAFGAFPGEVELDLDRLGAGGLVLLCGETGGGKTTLLDAVGFALYGTVPGLRGVRDLRSHHAAPDVAPRVRLEYSVPAGRFRVTRTPGWDRPRRRGDGTQRQHPTALLERWTGSGWAAEATRNEDVGHEVNGHLGMRPEQFFQVVMLPQGRFADFLHADNDAREALLKQLFSVGRFERVEQWLADRAKRAADDHGLARQDLDRVHAKVTEAAGPPEAGDTEAAVPAGTESATATDEPPAPDWARALAAGAAEAAQAADRRRDETQQVRDLAERGLAMTREAVRRAEERAQLLRRLAELDEQAPQVEELAAELAAATRAGAVSRAIAETQRRAAQAAQAETAQAAARAAVAAAALPDAGDPPRETADATADELAALAADAHAESGRLEPLALVLVAAHEDAALADLADREALEHAQAAAVREAEITTTLPARRQAAQEQADAARRAGHLAPALTERSEQLADLADAVRERRRALAESTEAAASATRARARAVELRQQRFDAITAELAAALADDTPCPVCGALDHPDPAEVRADHVSKDAERDADAAATRREAAAGTARDQVAGLTGQVRTLLAALLRSPAALADGPRPGGGASDAAVAGADSSGDDAAATVAGMLADLRGTLLDEAVLLTDEDDLGAAGPDRTAAEIDAVARAFGAAAGQAASSAADLTGAQAGLAALVEAQTRAHADLATHRAEERAAGLRAAAARDRAARALATVPSALRDPALLASRVDAVARFARACAHAEQAVRAAAQARDELRRADADAAEAATEAGFADPGAALAAVREPDWLADAQTRIQGHRDERIQARSRLAAPELAAAADDPSARLDEHERAAAAAKAAHEEAWATAATAAQRARRLEALVEEYAGAHAALSPRRAAAAQLRQLADLAIGRAPANQHGMPLSSYVLAARLEEVAHAASRRLAAMSGGRYTLVHDTGERRDRRRKAGLGLLVLDAWTGRSRPTATLSGGETFQAALSLALGLADVVSAEAGGHAIDALFVDEGFGTLDPDSLDEVMNVLDELRAGGRLVGVVSHVADLRLRIPTQIQVRKGPSGSTVETTA</sequence>
<dbReference type="Pfam" id="PF13476">
    <property type="entry name" value="AAA_23"/>
    <property type="match status" value="1"/>
</dbReference>
<dbReference type="InterPro" id="IPR027417">
    <property type="entry name" value="P-loop_NTPase"/>
</dbReference>
<comment type="similarity">
    <text evidence="1">Belongs to the SMC family. SbcC subfamily.</text>
</comment>
<evidence type="ECO:0000256" key="5">
    <source>
        <dbReference type="SAM" id="MobiDB-lite"/>
    </source>
</evidence>
<feature type="compositionally biased region" description="Low complexity" evidence="5">
    <location>
        <begin position="600"/>
        <end position="610"/>
    </location>
</feature>
<dbReference type="InParanoid" id="E3ITX3"/>
<keyword evidence="7" id="KW-0540">Nuclease</keyword>
<dbReference type="RefSeq" id="WP_013423139.1">
    <property type="nucleotide sequence ID" value="NC_014666.1"/>
</dbReference>
<keyword evidence="7" id="KW-0378">Hydrolase</keyword>
<feature type="coiled-coil region" evidence="4">
    <location>
        <begin position="748"/>
        <end position="817"/>
    </location>
</feature>
<dbReference type="Proteomes" id="UP000002484">
    <property type="component" value="Chromosome"/>
</dbReference>
<protein>
    <recommendedName>
        <fullName evidence="3">Nuclease SbcCD subunit C</fullName>
    </recommendedName>
</protein>
<reference evidence="7 8" key="1">
    <citation type="submission" date="2010-10" db="EMBL/GenBank/DDBJ databases">
        <title>Complete sequence of Frankia sp. EuI1c.</title>
        <authorList>
            <consortium name="US DOE Joint Genome Institute"/>
            <person name="Lucas S."/>
            <person name="Copeland A."/>
            <person name="Lapidus A."/>
            <person name="Cheng J.-F."/>
            <person name="Bruce D."/>
            <person name="Goodwin L."/>
            <person name="Pitluck S."/>
            <person name="Chertkov O."/>
            <person name="Detter J.C."/>
            <person name="Han C."/>
            <person name="Tapia R."/>
            <person name="Land M."/>
            <person name="Hauser L."/>
            <person name="Jeffries C."/>
            <person name="Kyrpides N."/>
            <person name="Ivanova N."/>
            <person name="Mikhailova N."/>
            <person name="Beauchemin N."/>
            <person name="Sen A."/>
            <person name="Sur S.A."/>
            <person name="Gtari M."/>
            <person name="Wall L."/>
            <person name="Tisa L."/>
            <person name="Woyke T."/>
        </authorList>
    </citation>
    <scope>NUCLEOTIDE SEQUENCE [LARGE SCALE GENOMIC DNA]</scope>
    <source>
        <strain evidence="8">DSM 45817 / CECT 9037 / EuI1c</strain>
    </source>
</reference>
<dbReference type="SUPFAM" id="SSF52540">
    <property type="entry name" value="P-loop containing nucleoside triphosphate hydrolases"/>
    <property type="match status" value="1"/>
</dbReference>